<dbReference type="Proteomes" id="UP000009022">
    <property type="component" value="Unassembled WGS sequence"/>
</dbReference>
<keyword evidence="1 2" id="KW-0378">Hydrolase</keyword>
<keyword evidence="5" id="KW-1185">Reference proteome</keyword>
<feature type="non-terminal residue" evidence="4">
    <location>
        <position position="1"/>
    </location>
</feature>
<feature type="binding site" evidence="1">
    <location>
        <position position="10"/>
    </location>
    <ligand>
        <name>Zn(2+)</name>
        <dbReference type="ChEBI" id="CHEBI:29105"/>
        <note>catalytic</note>
    </ligand>
</feature>
<organism evidence="4 5">
    <name type="scientific">Trichoplax adhaerens</name>
    <name type="common">Trichoplax reptans</name>
    <dbReference type="NCBI Taxonomy" id="10228"/>
    <lineage>
        <taxon>Eukaryota</taxon>
        <taxon>Metazoa</taxon>
        <taxon>Placozoa</taxon>
        <taxon>Uniplacotomia</taxon>
        <taxon>Trichoplacea</taxon>
        <taxon>Trichoplacidae</taxon>
        <taxon>Trichoplax</taxon>
    </lineage>
</organism>
<evidence type="ECO:0000256" key="1">
    <source>
        <dbReference type="PROSITE-ProRule" id="PRU01211"/>
    </source>
</evidence>
<dbReference type="GO" id="GO:0006508">
    <property type="term" value="P:proteolysis"/>
    <property type="evidence" value="ECO:0007669"/>
    <property type="project" value="UniProtKB-KW"/>
</dbReference>
<dbReference type="GO" id="GO:0004222">
    <property type="term" value="F:metalloendopeptidase activity"/>
    <property type="evidence" value="ECO:0000318"/>
    <property type="project" value="GO_Central"/>
</dbReference>
<dbReference type="GO" id="GO:0005615">
    <property type="term" value="C:extracellular space"/>
    <property type="evidence" value="ECO:0000318"/>
    <property type="project" value="GO_Central"/>
</dbReference>
<feature type="binding site" evidence="1">
    <location>
        <position position="16"/>
    </location>
    <ligand>
        <name>Zn(2+)</name>
        <dbReference type="ChEBI" id="CHEBI:29105"/>
        <note>catalytic</note>
    </ligand>
</feature>
<keyword evidence="1 2" id="KW-0862">Zinc</keyword>
<dbReference type="HOGENOM" id="CLU_017286_4_1_1"/>
<dbReference type="OrthoDB" id="291007at2759"/>
<dbReference type="PANTHER" id="PTHR10127">
    <property type="entry name" value="DISCOIDIN, CUB, EGF, LAMININ , AND ZINC METALLOPROTEASE DOMAIN CONTAINING"/>
    <property type="match status" value="1"/>
</dbReference>
<feature type="binding site" evidence="1">
    <location>
        <position position="6"/>
    </location>
    <ligand>
        <name>Zn(2+)</name>
        <dbReference type="ChEBI" id="CHEBI:29105"/>
        <note>catalytic</note>
    </ligand>
</feature>
<gene>
    <name evidence="4" type="ORF">TRIADDRAFT_32049</name>
</gene>
<feature type="active site" evidence="1">
    <location>
        <position position="7"/>
    </location>
</feature>
<proteinExistence type="predicted"/>
<dbReference type="EMBL" id="DS985260">
    <property type="protein sequence ID" value="EDV20414.1"/>
    <property type="molecule type" value="Genomic_DNA"/>
</dbReference>
<protein>
    <recommendedName>
        <fullName evidence="2">Metalloendopeptidase</fullName>
        <ecNumber evidence="2">3.4.24.-</ecNumber>
    </recommendedName>
</protein>
<dbReference type="InterPro" id="IPR024079">
    <property type="entry name" value="MetalloPept_cat_dom_sf"/>
</dbReference>
<dbReference type="PANTHER" id="PTHR10127:SF856">
    <property type="entry name" value="METALLOENDOPEPTIDASE"/>
    <property type="match status" value="1"/>
</dbReference>
<dbReference type="eggNOG" id="KOG3714">
    <property type="taxonomic scope" value="Eukaryota"/>
</dbReference>
<dbReference type="FunFam" id="3.40.390.10:FF:000151">
    <property type="match status" value="1"/>
</dbReference>
<dbReference type="KEGG" id="tad:TRIADDRAFT_32049"/>
<dbReference type="InterPro" id="IPR001506">
    <property type="entry name" value="Peptidase_M12A"/>
</dbReference>
<accession>B3S9X8</accession>
<dbReference type="RefSeq" id="XP_002117108.1">
    <property type="nucleotide sequence ID" value="XM_002117072.1"/>
</dbReference>
<dbReference type="GeneID" id="6758320"/>
<dbReference type="EC" id="3.4.24.-" evidence="2"/>
<dbReference type="OMA" id="MGTIEHE"/>
<comment type="caution">
    <text evidence="1">Lacks conserved residue(s) required for the propagation of feature annotation.</text>
</comment>
<dbReference type="AlphaFoldDB" id="B3S9X8"/>
<evidence type="ECO:0000256" key="2">
    <source>
        <dbReference type="RuleBase" id="RU361183"/>
    </source>
</evidence>
<dbReference type="Pfam" id="PF01400">
    <property type="entry name" value="Astacin"/>
    <property type="match status" value="1"/>
</dbReference>
<feature type="domain" description="Peptidase M12A" evidence="3">
    <location>
        <begin position="1"/>
        <end position="106"/>
    </location>
</feature>
<dbReference type="SUPFAM" id="SSF55486">
    <property type="entry name" value="Metalloproteases ('zincins'), catalytic domain"/>
    <property type="match status" value="1"/>
</dbReference>
<comment type="cofactor">
    <cofactor evidence="1 2">
        <name>Zn(2+)</name>
        <dbReference type="ChEBI" id="CHEBI:29105"/>
    </cofactor>
    <text evidence="1 2">Binds 1 zinc ion per subunit.</text>
</comment>
<dbReference type="PhylomeDB" id="B3S9X8"/>
<sequence>EGIIIHELFHALGLHHTHSRLDRNSYVSVDTTKVDSIHFDIHANQHADPFGIEYDYQSVMHYGKIDYSTDGVSTVINPNVSTASLGQRTGGSFLDYTQINLMYGCYGESSSC</sequence>
<dbReference type="PROSITE" id="PS51864">
    <property type="entry name" value="ASTACIN"/>
    <property type="match status" value="1"/>
</dbReference>
<dbReference type="InParanoid" id="B3S9X8"/>
<evidence type="ECO:0000313" key="4">
    <source>
        <dbReference type="EMBL" id="EDV20414.1"/>
    </source>
</evidence>
<evidence type="ECO:0000259" key="3">
    <source>
        <dbReference type="PROSITE" id="PS51864"/>
    </source>
</evidence>
<dbReference type="Gene3D" id="3.40.390.10">
    <property type="entry name" value="Collagenase (Catalytic Domain)"/>
    <property type="match status" value="1"/>
</dbReference>
<evidence type="ECO:0000313" key="5">
    <source>
        <dbReference type="Proteomes" id="UP000009022"/>
    </source>
</evidence>
<dbReference type="GO" id="GO:0008270">
    <property type="term" value="F:zinc ion binding"/>
    <property type="evidence" value="ECO:0007669"/>
    <property type="project" value="UniProtKB-UniRule"/>
</dbReference>
<dbReference type="CTD" id="6758320"/>
<reference evidence="4 5" key="1">
    <citation type="journal article" date="2008" name="Nature">
        <title>The Trichoplax genome and the nature of placozoans.</title>
        <authorList>
            <person name="Srivastava M."/>
            <person name="Begovic E."/>
            <person name="Chapman J."/>
            <person name="Putnam N.H."/>
            <person name="Hellsten U."/>
            <person name="Kawashima T."/>
            <person name="Kuo A."/>
            <person name="Mitros T."/>
            <person name="Salamov A."/>
            <person name="Carpenter M.L."/>
            <person name="Signorovitch A.Y."/>
            <person name="Moreno M.A."/>
            <person name="Kamm K."/>
            <person name="Grimwood J."/>
            <person name="Schmutz J."/>
            <person name="Shapiro H."/>
            <person name="Grigoriev I.V."/>
            <person name="Buss L.W."/>
            <person name="Schierwater B."/>
            <person name="Dellaporta S.L."/>
            <person name="Rokhsar D.S."/>
        </authorList>
    </citation>
    <scope>NUCLEOTIDE SEQUENCE [LARGE SCALE GENOMIC DNA]</scope>
    <source>
        <strain evidence="4 5">Grell-BS-1999</strain>
    </source>
</reference>
<keyword evidence="1 2" id="KW-0479">Metal-binding</keyword>
<dbReference type="PRINTS" id="PR00480">
    <property type="entry name" value="ASTACIN"/>
</dbReference>
<keyword evidence="1 2" id="KW-0645">Protease</keyword>
<keyword evidence="1 2" id="KW-0482">Metalloprotease</keyword>
<name>B3S9X8_TRIAD</name>